<evidence type="ECO:0000256" key="3">
    <source>
        <dbReference type="PIRSR" id="PIRSR633199-1"/>
    </source>
</evidence>
<dbReference type="GO" id="GO:0016403">
    <property type="term" value="F:dimethylargininase activity"/>
    <property type="evidence" value="ECO:0007669"/>
    <property type="project" value="TreeGrafter"/>
</dbReference>
<keyword evidence="6" id="KW-1185">Reference proteome</keyword>
<sequence length="416" mass="42696">MTFSSAATRPPVPAVDLGRRITAGVLSALVVVVVALAVTSLAFFIGGQQATAALTGAANFFLVPTIVAGVLLAIFNALGATRWWLPALAGGLGAGLIGAVLGSILTVAGGGTAIDGAVLGQIFASLIGFNLLFVLAVTLGEVTLGRSITALVLGYGVGSSGQSRRIALVRIPAENLAEGIVTHIEREGIDPDVADEQWDNYCAALTAEGWEVVEVPAEPQLADSVFVEDAVVMFGDVAVIASPGSETRRGEIAGAEESVRSIPGVQVERIELPGTLDGGDVLKVGSTVYVGRSTRTNAEGIRQLRVLLAPLGYTVVAVPLTKALHLKSAATALPDGTVIGYPPLLDDITVFDRFVAVPEAGGAHVVELAPDTVLMAGSAPVSAALISDLGYRVVTVDISEFEKLEGCVTCLSVRVR</sequence>
<keyword evidence="4" id="KW-0812">Transmembrane</keyword>
<dbReference type="GO" id="GO:0000052">
    <property type="term" value="P:citrulline metabolic process"/>
    <property type="evidence" value="ECO:0007669"/>
    <property type="project" value="TreeGrafter"/>
</dbReference>
<dbReference type="PANTHER" id="PTHR12737:SF9">
    <property type="entry name" value="DIMETHYLARGININASE"/>
    <property type="match status" value="1"/>
</dbReference>
<feature type="transmembrane region" description="Helical" evidence="4">
    <location>
        <begin position="83"/>
        <end position="105"/>
    </location>
</feature>
<evidence type="ECO:0000313" key="5">
    <source>
        <dbReference type="EMBL" id="TFW00032.1"/>
    </source>
</evidence>
<dbReference type="GO" id="GO:0016597">
    <property type="term" value="F:amino acid binding"/>
    <property type="evidence" value="ECO:0007669"/>
    <property type="project" value="TreeGrafter"/>
</dbReference>
<dbReference type="Gene3D" id="3.75.10.10">
    <property type="entry name" value="L-arginine/glycine Amidinotransferase, Chain A"/>
    <property type="match status" value="1"/>
</dbReference>
<comment type="similarity">
    <text evidence="1">Belongs to the DDAH family.</text>
</comment>
<dbReference type="GO" id="GO:0045429">
    <property type="term" value="P:positive regulation of nitric oxide biosynthetic process"/>
    <property type="evidence" value="ECO:0007669"/>
    <property type="project" value="TreeGrafter"/>
</dbReference>
<dbReference type="EMBL" id="SPQZ01000001">
    <property type="protein sequence ID" value="TFW00032.1"/>
    <property type="molecule type" value="Genomic_DNA"/>
</dbReference>
<dbReference type="PANTHER" id="PTHR12737">
    <property type="entry name" value="DIMETHYLARGININE DIMETHYLAMINOHYDROLASE"/>
    <property type="match status" value="1"/>
</dbReference>
<evidence type="ECO:0000256" key="4">
    <source>
        <dbReference type="SAM" id="Phobius"/>
    </source>
</evidence>
<dbReference type="RefSeq" id="WP_135118910.1">
    <property type="nucleotide sequence ID" value="NZ_SPQZ01000001.1"/>
</dbReference>
<proteinExistence type="inferred from homology"/>
<dbReference type="NCBIfam" id="NF045660">
    <property type="entry name" value="DiMthArgaseDdahStm"/>
    <property type="match status" value="1"/>
</dbReference>
<evidence type="ECO:0000313" key="6">
    <source>
        <dbReference type="Proteomes" id="UP000298127"/>
    </source>
</evidence>
<feature type="transmembrane region" description="Helical" evidence="4">
    <location>
        <begin position="117"/>
        <end position="139"/>
    </location>
</feature>
<dbReference type="Proteomes" id="UP000298127">
    <property type="component" value="Unassembled WGS sequence"/>
</dbReference>
<accession>A0A4Y9R5Y3</accession>
<feature type="active site" description="Nucleophile" evidence="3">
    <location>
        <position position="410"/>
    </location>
</feature>
<dbReference type="GO" id="GO:0006525">
    <property type="term" value="P:arginine metabolic process"/>
    <property type="evidence" value="ECO:0007669"/>
    <property type="project" value="TreeGrafter"/>
</dbReference>
<feature type="transmembrane region" description="Helical" evidence="4">
    <location>
        <begin position="57"/>
        <end position="77"/>
    </location>
</feature>
<keyword evidence="4" id="KW-0472">Membrane</keyword>
<dbReference type="SUPFAM" id="SSF55909">
    <property type="entry name" value="Pentein"/>
    <property type="match status" value="1"/>
</dbReference>
<protein>
    <submittedName>
        <fullName evidence="5">Dimethylarginine dimethylaminohydrolase</fullName>
    </submittedName>
</protein>
<organism evidence="5 6">
    <name type="scientific">Orlajensenia leifsoniae</name>
    <dbReference type="NCBI Taxonomy" id="2561933"/>
    <lineage>
        <taxon>Bacteria</taxon>
        <taxon>Bacillati</taxon>
        <taxon>Actinomycetota</taxon>
        <taxon>Actinomycetes</taxon>
        <taxon>Micrococcales</taxon>
        <taxon>Microbacteriaceae</taxon>
        <taxon>Orlajensenia</taxon>
    </lineage>
</organism>
<keyword evidence="2 5" id="KW-0378">Hydrolase</keyword>
<gene>
    <name evidence="5" type="ORF">E4M00_02220</name>
</gene>
<keyword evidence="4" id="KW-1133">Transmembrane helix</keyword>
<feature type="active site" description="Proton donor" evidence="3">
    <location>
        <position position="325"/>
    </location>
</feature>
<evidence type="ECO:0000256" key="1">
    <source>
        <dbReference type="ARBA" id="ARBA00008532"/>
    </source>
</evidence>
<feature type="transmembrane region" description="Helical" evidence="4">
    <location>
        <begin position="20"/>
        <end position="45"/>
    </location>
</feature>
<dbReference type="InterPro" id="IPR033199">
    <property type="entry name" value="DDAH-like"/>
</dbReference>
<evidence type="ECO:0000256" key="2">
    <source>
        <dbReference type="ARBA" id="ARBA00022801"/>
    </source>
</evidence>
<dbReference type="AlphaFoldDB" id="A0A4Y9R5Y3"/>
<reference evidence="5 6" key="1">
    <citation type="journal article" date="2018" name="J. Microbiol.">
        <title>Leifsonia flava sp. nov., a novel actinobacterium isolated from the rhizosphere of Aquilegia viridiflora.</title>
        <authorList>
            <person name="Cai Y."/>
            <person name="Tao W.Z."/>
            <person name="Ma Y.J."/>
            <person name="Cheng J."/>
            <person name="Zhang M.Y."/>
            <person name="Zhang Y.X."/>
        </authorList>
    </citation>
    <scope>NUCLEOTIDE SEQUENCE [LARGE SCALE GENOMIC DNA]</scope>
    <source>
        <strain evidence="5 6">SYP-B2174</strain>
    </source>
</reference>
<name>A0A4Y9R5Y3_9MICO</name>
<comment type="caution">
    <text evidence="5">The sequence shown here is derived from an EMBL/GenBank/DDBJ whole genome shotgun (WGS) entry which is preliminary data.</text>
</comment>